<proteinExistence type="predicted"/>
<keyword evidence="1" id="KW-0808">Transferase</keyword>
<dbReference type="AlphaFoldDB" id="A0A5T5SV24"/>
<protein>
    <submittedName>
        <fullName evidence="1">DNA modification methylase</fullName>
    </submittedName>
</protein>
<evidence type="ECO:0000313" key="1">
    <source>
        <dbReference type="EMBL" id="EBM2388680.1"/>
    </source>
</evidence>
<gene>
    <name evidence="1" type="ORF">DWE66_25875</name>
</gene>
<reference evidence="1" key="1">
    <citation type="submission" date="2018-07" db="EMBL/GenBank/DDBJ databases">
        <authorList>
            <consortium name="PulseNet: The National Subtyping Network for Foodborne Disease Surveillance"/>
            <person name="Tarr C.L."/>
            <person name="Trees E."/>
            <person name="Katz L.S."/>
            <person name="Carleton-Romer H.A."/>
            <person name="Stroika S."/>
            <person name="Kucerova Z."/>
            <person name="Roache K.F."/>
            <person name="Sabol A.L."/>
            <person name="Besser J."/>
            <person name="Gerner-Smidt P."/>
        </authorList>
    </citation>
    <scope>NUCLEOTIDE SEQUENCE</scope>
    <source>
        <strain evidence="1">2015AM-3719</strain>
    </source>
</reference>
<accession>A0A5T5SV24</accession>
<dbReference type="EMBL" id="AAGBZJ010000040">
    <property type="protein sequence ID" value="EBM2388680.1"/>
    <property type="molecule type" value="Genomic_DNA"/>
</dbReference>
<name>A0A5T5SV24_SALER</name>
<sequence>ERGFVIHRLSAYRSVGSKPNTRKTETEILAVLK</sequence>
<comment type="caution">
    <text evidence="1">The sequence shown here is derived from an EMBL/GenBank/DDBJ whole genome shotgun (WGS) entry which is preliminary data.</text>
</comment>
<dbReference type="GO" id="GO:0008168">
    <property type="term" value="F:methyltransferase activity"/>
    <property type="evidence" value="ECO:0007669"/>
    <property type="project" value="UniProtKB-KW"/>
</dbReference>
<organism evidence="1">
    <name type="scientific">Salmonella enterica</name>
    <name type="common">Salmonella choleraesuis</name>
    <dbReference type="NCBI Taxonomy" id="28901"/>
    <lineage>
        <taxon>Bacteria</taxon>
        <taxon>Pseudomonadati</taxon>
        <taxon>Pseudomonadota</taxon>
        <taxon>Gammaproteobacteria</taxon>
        <taxon>Enterobacterales</taxon>
        <taxon>Enterobacteriaceae</taxon>
        <taxon>Salmonella</taxon>
    </lineage>
</organism>
<dbReference type="GO" id="GO:0032259">
    <property type="term" value="P:methylation"/>
    <property type="evidence" value="ECO:0007669"/>
    <property type="project" value="UniProtKB-KW"/>
</dbReference>
<keyword evidence="1" id="KW-0489">Methyltransferase</keyword>
<feature type="non-terminal residue" evidence="1">
    <location>
        <position position="1"/>
    </location>
</feature>